<evidence type="ECO:0000256" key="3">
    <source>
        <dbReference type="ARBA" id="ARBA00022618"/>
    </source>
</evidence>
<dbReference type="NCBIfam" id="TIGR01143">
    <property type="entry name" value="murF"/>
    <property type="match status" value="1"/>
</dbReference>
<evidence type="ECO:0000259" key="11">
    <source>
        <dbReference type="Pfam" id="PF02875"/>
    </source>
</evidence>
<dbReference type="GO" id="GO:0051301">
    <property type="term" value="P:cell division"/>
    <property type="evidence" value="ECO:0007669"/>
    <property type="project" value="UniProtKB-KW"/>
</dbReference>
<keyword evidence="4" id="KW-0547">Nucleotide-binding</keyword>
<dbReference type="EMBL" id="UOEK01000516">
    <property type="protein sequence ID" value="VAW09016.1"/>
    <property type="molecule type" value="Genomic_DNA"/>
</dbReference>
<name>A0A3B0TPL5_9ZZZZ</name>
<dbReference type="HAMAP" id="MF_02019">
    <property type="entry name" value="MurF"/>
    <property type="match status" value="1"/>
</dbReference>
<dbReference type="InterPro" id="IPR013221">
    <property type="entry name" value="Mur_ligase_cen"/>
</dbReference>
<keyword evidence="7" id="KW-0573">Peptidoglycan synthesis</keyword>
<keyword evidence="8" id="KW-0131">Cell cycle</keyword>
<sequence>APGSLFVAIVGEIYDGHRFAAQALQAGAHAALVSEVPTDLSAAVVVDDTLAALLVLATAHRQRFTGTVIAVTGSTGKTSTKDLLAGALNGSHASPRSYNNEIGVPLTILSAPVDAPYVIVEVGSRGVGHIELLMPAVRPDIAVITNLGVVHLETFGTEERLADAKWELAAAVGPSGTVVIPEEEKRLQRPTSATVLTFGPLGDVSVASLRCDERGRPSFVLSYRGTNYPVTLAMSGRHQATNAAAAFAAAVAAGASPVDVVDGLSTASGSAWRMEIHRGTFTVVNDAYNANPDSMRSAIESVADMPGRHLAIVGAMAELGPVAVAEHEAVGQLLADRDYKGVIVVGEEPGIARAYGDAAVCVPDVTSALETAEALIRPGDVVLVKASRSGGLERIALALIEIAAP</sequence>
<evidence type="ECO:0000256" key="5">
    <source>
        <dbReference type="ARBA" id="ARBA00022840"/>
    </source>
</evidence>
<dbReference type="GO" id="GO:0071555">
    <property type="term" value="P:cell wall organization"/>
    <property type="evidence" value="ECO:0007669"/>
    <property type="project" value="UniProtKB-KW"/>
</dbReference>
<dbReference type="InterPro" id="IPR005863">
    <property type="entry name" value="UDP-N-AcMur_synth"/>
</dbReference>
<evidence type="ECO:0000256" key="9">
    <source>
        <dbReference type="ARBA" id="ARBA00023316"/>
    </source>
</evidence>
<reference evidence="13" key="1">
    <citation type="submission" date="2018-06" db="EMBL/GenBank/DDBJ databases">
        <authorList>
            <person name="Zhirakovskaya E."/>
        </authorList>
    </citation>
    <scope>NUCLEOTIDE SEQUENCE</scope>
</reference>
<evidence type="ECO:0000256" key="2">
    <source>
        <dbReference type="ARBA" id="ARBA00022598"/>
    </source>
</evidence>
<evidence type="ECO:0000259" key="12">
    <source>
        <dbReference type="Pfam" id="PF08245"/>
    </source>
</evidence>
<dbReference type="GO" id="GO:0009252">
    <property type="term" value="P:peptidoglycan biosynthetic process"/>
    <property type="evidence" value="ECO:0007669"/>
    <property type="project" value="UniProtKB-KW"/>
</dbReference>
<dbReference type="SUPFAM" id="SSF53623">
    <property type="entry name" value="MurD-like peptide ligases, catalytic domain"/>
    <property type="match status" value="1"/>
</dbReference>
<dbReference type="InterPro" id="IPR036615">
    <property type="entry name" value="Mur_ligase_C_dom_sf"/>
</dbReference>
<dbReference type="InterPro" id="IPR035911">
    <property type="entry name" value="MurE/MurF_N"/>
</dbReference>
<dbReference type="Gene3D" id="3.40.1190.10">
    <property type="entry name" value="Mur-like, catalytic domain"/>
    <property type="match status" value="1"/>
</dbReference>
<feature type="non-terminal residue" evidence="13">
    <location>
        <position position="1"/>
    </location>
</feature>
<dbReference type="SUPFAM" id="SSF63418">
    <property type="entry name" value="MurE/MurF N-terminal domain"/>
    <property type="match status" value="1"/>
</dbReference>
<evidence type="ECO:0000313" key="13">
    <source>
        <dbReference type="EMBL" id="VAW09016.1"/>
    </source>
</evidence>
<feature type="domain" description="Mur ligase C-terminal" evidence="11">
    <location>
        <begin position="273"/>
        <end position="388"/>
    </location>
</feature>
<organism evidence="13">
    <name type="scientific">hydrothermal vent metagenome</name>
    <dbReference type="NCBI Taxonomy" id="652676"/>
    <lineage>
        <taxon>unclassified sequences</taxon>
        <taxon>metagenomes</taxon>
        <taxon>ecological metagenomes</taxon>
    </lineage>
</organism>
<dbReference type="InterPro" id="IPR036565">
    <property type="entry name" value="Mur-like_cat_sf"/>
</dbReference>
<dbReference type="InterPro" id="IPR051046">
    <property type="entry name" value="MurCDEF_CellWall_CoF430Synth"/>
</dbReference>
<dbReference type="GO" id="GO:0005524">
    <property type="term" value="F:ATP binding"/>
    <property type="evidence" value="ECO:0007669"/>
    <property type="project" value="UniProtKB-KW"/>
</dbReference>
<evidence type="ECO:0000256" key="4">
    <source>
        <dbReference type="ARBA" id="ARBA00022741"/>
    </source>
</evidence>
<keyword evidence="9" id="KW-0961">Cell wall biogenesis/degradation</keyword>
<dbReference type="GO" id="GO:0047480">
    <property type="term" value="F:UDP-N-acetylmuramoyl-tripeptide-D-alanyl-D-alanine ligase activity"/>
    <property type="evidence" value="ECO:0007669"/>
    <property type="project" value="InterPro"/>
</dbReference>
<keyword evidence="5" id="KW-0067">ATP-binding</keyword>
<dbReference type="Pfam" id="PF02875">
    <property type="entry name" value="Mur_ligase_C"/>
    <property type="match status" value="1"/>
</dbReference>
<keyword evidence="2 13" id="KW-0436">Ligase</keyword>
<keyword evidence="1" id="KW-0963">Cytoplasm</keyword>
<dbReference type="Gene3D" id="3.90.190.20">
    <property type="entry name" value="Mur ligase, C-terminal domain"/>
    <property type="match status" value="1"/>
</dbReference>
<dbReference type="InterPro" id="IPR004101">
    <property type="entry name" value="Mur_ligase_C"/>
</dbReference>
<evidence type="ECO:0000256" key="6">
    <source>
        <dbReference type="ARBA" id="ARBA00022960"/>
    </source>
</evidence>
<dbReference type="Gene3D" id="3.40.1390.10">
    <property type="entry name" value="MurE/MurF, N-terminal domain"/>
    <property type="match status" value="1"/>
</dbReference>
<dbReference type="Pfam" id="PF08245">
    <property type="entry name" value="Mur_ligase_M"/>
    <property type="match status" value="1"/>
</dbReference>
<keyword evidence="3" id="KW-0132">Cell division</keyword>
<dbReference type="PANTHER" id="PTHR43024">
    <property type="entry name" value="UDP-N-ACETYLMURAMOYL-TRIPEPTIDE--D-ALANYL-D-ALANINE LIGASE"/>
    <property type="match status" value="1"/>
</dbReference>
<protein>
    <recommendedName>
        <fullName evidence="10">UDP-MurNAc-pentapeptide synthetase</fullName>
    </recommendedName>
</protein>
<feature type="domain" description="Mur ligase central" evidence="12">
    <location>
        <begin position="71"/>
        <end position="250"/>
    </location>
</feature>
<evidence type="ECO:0000256" key="8">
    <source>
        <dbReference type="ARBA" id="ARBA00023306"/>
    </source>
</evidence>
<evidence type="ECO:0000256" key="7">
    <source>
        <dbReference type="ARBA" id="ARBA00022984"/>
    </source>
</evidence>
<evidence type="ECO:0000256" key="1">
    <source>
        <dbReference type="ARBA" id="ARBA00022490"/>
    </source>
</evidence>
<accession>A0A3B0TPL5</accession>
<gene>
    <name evidence="13" type="ORF">MNBD_ACTINO02-682</name>
</gene>
<keyword evidence="6" id="KW-0133">Cell shape</keyword>
<dbReference type="GO" id="GO:0008360">
    <property type="term" value="P:regulation of cell shape"/>
    <property type="evidence" value="ECO:0007669"/>
    <property type="project" value="UniProtKB-KW"/>
</dbReference>
<dbReference type="PANTHER" id="PTHR43024:SF1">
    <property type="entry name" value="UDP-N-ACETYLMURAMOYL-TRIPEPTIDE--D-ALANYL-D-ALANINE LIGASE"/>
    <property type="match status" value="1"/>
</dbReference>
<dbReference type="SUPFAM" id="SSF53244">
    <property type="entry name" value="MurD-like peptide ligases, peptide-binding domain"/>
    <property type="match status" value="1"/>
</dbReference>
<evidence type="ECO:0000256" key="10">
    <source>
        <dbReference type="ARBA" id="ARBA00031461"/>
    </source>
</evidence>
<proteinExistence type="inferred from homology"/>
<dbReference type="AlphaFoldDB" id="A0A3B0TPL5"/>